<protein>
    <recommendedName>
        <fullName evidence="7">Quaternary amine transport ATP-binding protein</fullName>
        <ecNumber evidence="7">7.6.2.9</ecNumber>
    </recommendedName>
</protein>
<dbReference type="Proteomes" id="UP001078573">
    <property type="component" value="Unassembled WGS sequence"/>
</dbReference>
<dbReference type="PROSITE" id="PS50893">
    <property type="entry name" value="ABC_TRANSPORTER_2"/>
    <property type="match status" value="1"/>
</dbReference>
<comment type="catalytic activity">
    <reaction evidence="7">
        <text>a quaternary ammonium(out) + ATP + H2O = a quaternary ammonium(in) + ADP + phosphate + H(+)</text>
        <dbReference type="Rhea" id="RHEA:11036"/>
        <dbReference type="ChEBI" id="CHEBI:15377"/>
        <dbReference type="ChEBI" id="CHEBI:15378"/>
        <dbReference type="ChEBI" id="CHEBI:30616"/>
        <dbReference type="ChEBI" id="CHEBI:35267"/>
        <dbReference type="ChEBI" id="CHEBI:43474"/>
        <dbReference type="ChEBI" id="CHEBI:456216"/>
    </reaction>
</comment>
<evidence type="ECO:0000256" key="1">
    <source>
        <dbReference type="ARBA" id="ARBA00005417"/>
    </source>
</evidence>
<comment type="similarity">
    <text evidence="1 7">Belongs to the ABC transporter superfamily.</text>
</comment>
<dbReference type="CDD" id="cd03294">
    <property type="entry name" value="ABC_Pro_Gly_Betaine"/>
    <property type="match status" value="1"/>
</dbReference>
<keyword evidence="7" id="KW-0997">Cell inner membrane</keyword>
<keyword evidence="7" id="KW-0472">Membrane</keyword>
<dbReference type="SMART" id="SM00382">
    <property type="entry name" value="AAA"/>
    <property type="match status" value="1"/>
</dbReference>
<evidence type="ECO:0000256" key="6">
    <source>
        <dbReference type="ARBA" id="ARBA00023122"/>
    </source>
</evidence>
<dbReference type="FunFam" id="3.40.50.300:FF:000201">
    <property type="entry name" value="Glycine betaine/L-proline ABC transporter ATP-binding protein"/>
    <property type="match status" value="1"/>
</dbReference>
<dbReference type="InterPro" id="IPR005892">
    <property type="entry name" value="Gly-betaine_transp_ATP-bd"/>
</dbReference>
<dbReference type="GO" id="GO:0006865">
    <property type="term" value="P:amino acid transport"/>
    <property type="evidence" value="ECO:0007669"/>
    <property type="project" value="UniProtKB-UniRule"/>
</dbReference>
<reference evidence="9" key="1">
    <citation type="submission" date="2022-02" db="EMBL/GenBank/DDBJ databases">
        <title>Crop Bioprotection Bacillus Genome Sequencing.</title>
        <authorList>
            <person name="Dunlap C."/>
        </authorList>
    </citation>
    <scope>NUCLEOTIDE SEQUENCE</scope>
    <source>
        <strain evidence="9">WR1O2A-53</strain>
    </source>
</reference>
<dbReference type="PANTHER" id="PTHR43869:SF1">
    <property type="entry name" value="GLYCINE BETAINE_PROLINE BETAINE TRANSPORT SYSTEM ATP-BINDING PROTEIN PROV"/>
    <property type="match status" value="1"/>
</dbReference>
<gene>
    <name evidence="9" type="primary">opuAA</name>
    <name evidence="9" type="ORF">MOC89_14545</name>
</gene>
<keyword evidence="2 7" id="KW-0813">Transport</keyword>
<dbReference type="Pfam" id="PF00571">
    <property type="entry name" value="CBS"/>
    <property type="match status" value="2"/>
</dbReference>
<dbReference type="Pfam" id="PF00005">
    <property type="entry name" value="ABC_tran"/>
    <property type="match status" value="1"/>
</dbReference>
<dbReference type="InterPro" id="IPR051921">
    <property type="entry name" value="ABC_osmolyte_uptake_ATP-bind"/>
</dbReference>
<keyword evidence="7" id="KW-1003">Cell membrane</keyword>
<dbReference type="NCBIfam" id="TIGR01186">
    <property type="entry name" value="proV"/>
    <property type="match status" value="1"/>
</dbReference>
<comment type="caution">
    <text evidence="9">The sequence shown here is derived from an EMBL/GenBank/DDBJ whole genome shotgun (WGS) entry which is preliminary data.</text>
</comment>
<feature type="domain" description="ABC transporter" evidence="8">
    <location>
        <begin position="34"/>
        <end position="270"/>
    </location>
</feature>
<dbReference type="InterPro" id="IPR003439">
    <property type="entry name" value="ABC_transporter-like_ATP-bd"/>
</dbReference>
<evidence type="ECO:0000256" key="5">
    <source>
        <dbReference type="ARBA" id="ARBA00022970"/>
    </source>
</evidence>
<dbReference type="AlphaFoldDB" id="A0A9Q4E4V8"/>
<comment type="subcellular location">
    <subcellularLocation>
        <location evidence="7">Cell inner membrane</location>
        <topology evidence="7">Peripheral membrane protein</topology>
    </subcellularLocation>
</comment>
<evidence type="ECO:0000313" key="9">
    <source>
        <dbReference type="EMBL" id="MCY8458090.1"/>
    </source>
</evidence>
<dbReference type="SUPFAM" id="SSF52540">
    <property type="entry name" value="P-loop containing nucleoside triphosphate hydrolases"/>
    <property type="match status" value="1"/>
</dbReference>
<dbReference type="Gene3D" id="3.40.50.300">
    <property type="entry name" value="P-loop containing nucleotide triphosphate hydrolases"/>
    <property type="match status" value="1"/>
</dbReference>
<evidence type="ECO:0000256" key="2">
    <source>
        <dbReference type="ARBA" id="ARBA00022448"/>
    </source>
</evidence>
<evidence type="ECO:0000256" key="7">
    <source>
        <dbReference type="RuleBase" id="RU369116"/>
    </source>
</evidence>
<dbReference type="GO" id="GO:0015418">
    <property type="term" value="F:ABC-type quaternary ammonium compound transporting activity"/>
    <property type="evidence" value="ECO:0007669"/>
    <property type="project" value="UniProtKB-EC"/>
</dbReference>
<dbReference type="Gene3D" id="3.10.580.10">
    <property type="entry name" value="CBS-domain"/>
    <property type="match status" value="1"/>
</dbReference>
<evidence type="ECO:0000256" key="3">
    <source>
        <dbReference type="ARBA" id="ARBA00022741"/>
    </source>
</evidence>
<dbReference type="SUPFAM" id="SSF54631">
    <property type="entry name" value="CBS-domain pair"/>
    <property type="match status" value="1"/>
</dbReference>
<accession>A0A9Q4E4V8</accession>
<dbReference type="EC" id="7.6.2.9" evidence="7"/>
<evidence type="ECO:0000313" key="10">
    <source>
        <dbReference type="Proteomes" id="UP001078573"/>
    </source>
</evidence>
<dbReference type="GO" id="GO:0031460">
    <property type="term" value="P:glycine betaine transport"/>
    <property type="evidence" value="ECO:0007669"/>
    <property type="project" value="InterPro"/>
</dbReference>
<dbReference type="GO" id="GO:0005524">
    <property type="term" value="F:ATP binding"/>
    <property type="evidence" value="ECO:0007669"/>
    <property type="project" value="UniProtKB-UniRule"/>
</dbReference>
<keyword evidence="4 7" id="KW-0067">ATP-binding</keyword>
<proteinExistence type="inferred from homology"/>
<evidence type="ECO:0000256" key="4">
    <source>
        <dbReference type="ARBA" id="ARBA00022840"/>
    </source>
</evidence>
<dbReference type="GO" id="GO:0016887">
    <property type="term" value="F:ATP hydrolysis activity"/>
    <property type="evidence" value="ECO:0007669"/>
    <property type="project" value="UniProtKB-UniRule"/>
</dbReference>
<dbReference type="InterPro" id="IPR017871">
    <property type="entry name" value="ABC_transporter-like_CS"/>
</dbReference>
<name>A0A9Q4E4V8_BACSC</name>
<keyword evidence="6" id="KW-0129">CBS domain</keyword>
<evidence type="ECO:0000259" key="8">
    <source>
        <dbReference type="PROSITE" id="PS50893"/>
    </source>
</evidence>
<dbReference type="PANTHER" id="PTHR43869">
    <property type="entry name" value="GLYCINE BETAINE/PROLINE BETAINE TRANSPORT SYSTEM ATP-BINDING PROTEIN PROV"/>
    <property type="match status" value="1"/>
</dbReference>
<dbReference type="GO" id="GO:0006970">
    <property type="term" value="P:response to osmotic stress"/>
    <property type="evidence" value="ECO:0007669"/>
    <property type="project" value="UniProtKB-ARBA"/>
</dbReference>
<dbReference type="InterPro" id="IPR027417">
    <property type="entry name" value="P-loop_NTPase"/>
</dbReference>
<dbReference type="InterPro" id="IPR046342">
    <property type="entry name" value="CBS_dom_sf"/>
</dbReference>
<comment type="subunit">
    <text evidence="7">The complex is probably composed of two ATP-binding proteins, two transmembrane proteins and a solute-binding protein.</text>
</comment>
<dbReference type="InterPro" id="IPR003593">
    <property type="entry name" value="AAA+_ATPase"/>
</dbReference>
<dbReference type="PROSITE" id="PS00211">
    <property type="entry name" value="ABC_TRANSPORTER_1"/>
    <property type="match status" value="1"/>
</dbReference>
<dbReference type="InterPro" id="IPR000644">
    <property type="entry name" value="CBS_dom"/>
</dbReference>
<dbReference type="SMART" id="SM00116">
    <property type="entry name" value="CBS"/>
    <property type="match status" value="2"/>
</dbReference>
<keyword evidence="3 7" id="KW-0547">Nucleotide-binding</keyword>
<keyword evidence="5" id="KW-0029">Amino-acid transport</keyword>
<dbReference type="GO" id="GO:0005886">
    <property type="term" value="C:plasma membrane"/>
    <property type="evidence" value="ECO:0007669"/>
    <property type="project" value="UniProtKB-SubCell"/>
</dbReference>
<dbReference type="EMBL" id="JALAPQ010000018">
    <property type="protein sequence ID" value="MCY8458090.1"/>
    <property type="molecule type" value="Genomic_DNA"/>
</dbReference>
<organism evidence="9 10">
    <name type="scientific">Bacillus spizizenii</name>
    <name type="common">Bacillus subtilis subsp. spizizenii</name>
    <dbReference type="NCBI Taxonomy" id="96241"/>
    <lineage>
        <taxon>Bacteria</taxon>
        <taxon>Bacillati</taxon>
        <taxon>Bacillota</taxon>
        <taxon>Bacilli</taxon>
        <taxon>Bacillales</taxon>
        <taxon>Bacillaceae</taxon>
        <taxon>Bacillus</taxon>
    </lineage>
</organism>
<sequence length="418" mass="46428">MSVDEKPIKIKVEKVSKIFGKQTKKAVQMLANGKTKKEILKATGSTVGVNQADFDVYDGEIFVIMGLSGSGKSTLVRLLNRLIEPTAGNIYIDGDMITNMSKDQLREVRRKKISMVFQKFALFPHRTILENTEYGLELQGVDKQERQQKALESLKLVGLEGFEQQYPDQLSGGMQQRVGLARALTNNPDILLMDEAFSALDPLIRKDMQDELLDLHENVGKTIIFITHDLDEALRIGDRIALMKDGNIVQIGTPEEILMSPSNEYVEKFVEDVDLSKVLTAGHIMKRAETVRIDKGPRVALTLMKNLGISSIYAVDKQKQLLGVIHAADAKKAAESDLSLQDILNTEFTTVPENTYLTEIFDVVSDANIPIAVVDEKQRMRGIVVKGALIGALAGNNDYINVEVTDEQTQDPSVQEVK</sequence>